<dbReference type="EMBL" id="VSSQ01000130">
    <property type="protein sequence ID" value="MPL79812.1"/>
    <property type="molecule type" value="Genomic_DNA"/>
</dbReference>
<gene>
    <name evidence="2" type="ORF">SDC9_25698</name>
</gene>
<dbReference type="PANTHER" id="PTHR12905">
    <property type="entry name" value="METALLOPHOSPHOESTERASE"/>
    <property type="match status" value="1"/>
</dbReference>
<evidence type="ECO:0000259" key="1">
    <source>
        <dbReference type="Pfam" id="PF00149"/>
    </source>
</evidence>
<dbReference type="Pfam" id="PF00149">
    <property type="entry name" value="Metallophos"/>
    <property type="match status" value="1"/>
</dbReference>
<dbReference type="GO" id="GO:0016787">
    <property type="term" value="F:hydrolase activity"/>
    <property type="evidence" value="ECO:0007669"/>
    <property type="project" value="InterPro"/>
</dbReference>
<dbReference type="SUPFAM" id="SSF56300">
    <property type="entry name" value="Metallo-dependent phosphatases"/>
    <property type="match status" value="1"/>
</dbReference>
<dbReference type="CDD" id="cd07379">
    <property type="entry name" value="MPP_239FB"/>
    <property type="match status" value="1"/>
</dbReference>
<evidence type="ECO:0000313" key="2">
    <source>
        <dbReference type="EMBL" id="MPL79812.1"/>
    </source>
</evidence>
<dbReference type="Gene3D" id="3.60.21.10">
    <property type="match status" value="1"/>
</dbReference>
<accession>A0A644UM22</accession>
<proteinExistence type="predicted"/>
<dbReference type="InterPro" id="IPR004843">
    <property type="entry name" value="Calcineurin-like_PHP"/>
</dbReference>
<name>A0A644UM22_9ZZZZ</name>
<protein>
    <recommendedName>
        <fullName evidence="1">Calcineurin-like phosphoesterase domain-containing protein</fullName>
    </recommendedName>
</protein>
<dbReference type="InterPro" id="IPR051693">
    <property type="entry name" value="UPF0046_metallophosphoest"/>
</dbReference>
<dbReference type="InterPro" id="IPR029052">
    <property type="entry name" value="Metallo-depent_PP-like"/>
</dbReference>
<comment type="caution">
    <text evidence="2">The sequence shown here is derived from an EMBL/GenBank/DDBJ whole genome shotgun (WGS) entry which is preliminary data.</text>
</comment>
<dbReference type="AlphaFoldDB" id="A0A644UM22"/>
<reference evidence="2" key="1">
    <citation type="submission" date="2019-08" db="EMBL/GenBank/DDBJ databases">
        <authorList>
            <person name="Kucharzyk K."/>
            <person name="Murdoch R.W."/>
            <person name="Higgins S."/>
            <person name="Loffler F."/>
        </authorList>
    </citation>
    <scope>NUCLEOTIDE SEQUENCE</scope>
</reference>
<sequence length="202" mass="23368">MRILHLSDTHNLHRELKDLPKADLIIHSGDISFSGEGNEVMDFIDWFCKLDYNYKIFIAGNHDFCLDGKESDVLQKFLPKNCYYLDKNGVRIENINFWGLPFFFSDDISGMYDKSIEEIPSNTDILITHRPPFQILDRAGNINYGCSLLLNMVSEIKPKYHLFGHIHDSYGVVDNKTTVFANSAIVNEDYKIANQPFVFEYL</sequence>
<dbReference type="PANTHER" id="PTHR12905:SF0">
    <property type="entry name" value="CALCINEURIN-LIKE PHOSPHOESTERASE DOMAIN-CONTAINING PROTEIN"/>
    <property type="match status" value="1"/>
</dbReference>
<organism evidence="2">
    <name type="scientific">bioreactor metagenome</name>
    <dbReference type="NCBI Taxonomy" id="1076179"/>
    <lineage>
        <taxon>unclassified sequences</taxon>
        <taxon>metagenomes</taxon>
        <taxon>ecological metagenomes</taxon>
    </lineage>
</organism>
<feature type="domain" description="Calcineurin-like phosphoesterase" evidence="1">
    <location>
        <begin position="1"/>
        <end position="168"/>
    </location>
</feature>